<feature type="signal peptide" evidence="1">
    <location>
        <begin position="1"/>
        <end position="25"/>
    </location>
</feature>
<sequence length="563" mass="62677">MNNTYTSIILLGTITWSAFSNQVFCAASENSSTINADGTITITQEIDNNSTPPHYSVPASNRYGFGRYSRHDQDYSWLHDISVPTGAQFTAATLTIYAYDVDSEAHHGENGEYDSISVDGTTLTPGFLQGTNRKWSTTVFDLPVTSLDDGLVEVDLDIDVNRDGWLTTLSYSQVSITYKVIDNSPPFTPNLNRSNSVGNDDNLIVTVTGPTPHDPDSDSVTYHYRWFVDVGQGFYVDDEFVGKSNNSGAILPSSQTADGELWKVQVTAIDSNDLISGIAEISWPEIGDTDGDGIPDENDYAPNDPTIAFYRRTPTDGWYTLSFEDLWPYEGDYDLNDFVTYYALGIYTNANNRVTRFDYEGEAIARGATQENSFAISLLGLDESDASSLTKTYNGSTDNLSPEMGHDGELVFTVIENITNMLPSNAEYNFYNTQSGDNRDVVPYSISLIINGSTRNINDENFNPFIYKSDHRSQEIHLMNYPNTDLADTDLFGVGADDSSVDYYEYYQTSNGLPWALDIPMSWSHPLERIDTTDAYPDIIEWAQSGGAKNNTWFLSPELNKVW</sequence>
<dbReference type="EMBL" id="MCSI01000102">
    <property type="protein sequence ID" value="PME66831.1"/>
    <property type="molecule type" value="Genomic_DNA"/>
</dbReference>
<organism evidence="3 4">
    <name type="scientific">Vibrio lentus</name>
    <dbReference type="NCBI Taxonomy" id="136468"/>
    <lineage>
        <taxon>Bacteria</taxon>
        <taxon>Pseudomonadati</taxon>
        <taxon>Pseudomonadota</taxon>
        <taxon>Gammaproteobacteria</taxon>
        <taxon>Vibrionales</taxon>
        <taxon>Vibrionaceae</taxon>
        <taxon>Vibrio</taxon>
    </lineage>
</organism>
<reference evidence="4" key="1">
    <citation type="submission" date="2016-07" db="EMBL/GenBank/DDBJ databases">
        <title>Nontailed viruses are major unrecognized killers of bacteria in the ocean.</title>
        <authorList>
            <person name="Kauffman K."/>
            <person name="Hussain F."/>
            <person name="Yang J."/>
            <person name="Arevalo P."/>
            <person name="Brown J."/>
            <person name="Cutler M."/>
            <person name="Kelly L."/>
            <person name="Polz M.F."/>
        </authorList>
    </citation>
    <scope>NUCLEOTIDE SEQUENCE [LARGE SCALE GENOMIC DNA]</scope>
    <source>
        <strain evidence="4">10N.286.55.C1</strain>
    </source>
</reference>
<feature type="chain" id="PRO_5014626874" evidence="1">
    <location>
        <begin position="26"/>
        <end position="563"/>
    </location>
</feature>
<dbReference type="Pfam" id="PF16130">
    <property type="entry name" value="DUF4842"/>
    <property type="match status" value="1"/>
</dbReference>
<name>A0A2N7BZ19_9VIBR</name>
<protein>
    <submittedName>
        <fullName evidence="3">LruC domain-containing protein</fullName>
    </submittedName>
</protein>
<dbReference type="InterPro" id="IPR032295">
    <property type="entry name" value="DUF4842"/>
</dbReference>
<dbReference type="InterPro" id="IPR031025">
    <property type="entry name" value="LruC_dom"/>
</dbReference>
<keyword evidence="1" id="KW-0732">Signal</keyword>
<feature type="domain" description="DUF4842" evidence="2">
    <location>
        <begin position="352"/>
        <end position="554"/>
    </location>
</feature>
<dbReference type="AlphaFoldDB" id="A0A2N7BZ19"/>
<evidence type="ECO:0000313" key="4">
    <source>
        <dbReference type="Proteomes" id="UP000235778"/>
    </source>
</evidence>
<dbReference type="RefSeq" id="WP_102265889.1">
    <property type="nucleotide sequence ID" value="NZ_MCSH01000002.1"/>
</dbReference>
<accession>A0A2N7BZ19</accession>
<gene>
    <name evidence="3" type="ORF">BCV30_05530</name>
</gene>
<evidence type="ECO:0000313" key="3">
    <source>
        <dbReference type="EMBL" id="PME66831.1"/>
    </source>
</evidence>
<dbReference type="Proteomes" id="UP000235778">
    <property type="component" value="Unassembled WGS sequence"/>
</dbReference>
<evidence type="ECO:0000256" key="1">
    <source>
        <dbReference type="SAM" id="SignalP"/>
    </source>
</evidence>
<proteinExistence type="predicted"/>
<dbReference type="NCBIfam" id="TIGR04456">
    <property type="entry name" value="LruC_dom"/>
    <property type="match status" value="1"/>
</dbReference>
<evidence type="ECO:0000259" key="2">
    <source>
        <dbReference type="Pfam" id="PF16130"/>
    </source>
</evidence>
<comment type="caution">
    <text evidence="3">The sequence shown here is derived from an EMBL/GenBank/DDBJ whole genome shotgun (WGS) entry which is preliminary data.</text>
</comment>